<dbReference type="AlphaFoldDB" id="A0A081A7V6"/>
<dbReference type="Proteomes" id="UP000028582">
    <property type="component" value="Unassembled WGS sequence"/>
</dbReference>
<proteinExistence type="predicted"/>
<evidence type="ECO:0000313" key="2">
    <source>
        <dbReference type="Proteomes" id="UP000028582"/>
    </source>
</evidence>
<sequence length="37" mass="4249">MQQVVVDDTRIEDMSSLALRAKWNRDELHAHVVASLN</sequence>
<gene>
    <name evidence="1" type="ORF">F444_09355</name>
</gene>
<organism evidence="1 2">
    <name type="scientific">Phytophthora nicotianae P1976</name>
    <dbReference type="NCBI Taxonomy" id="1317066"/>
    <lineage>
        <taxon>Eukaryota</taxon>
        <taxon>Sar</taxon>
        <taxon>Stramenopiles</taxon>
        <taxon>Oomycota</taxon>
        <taxon>Peronosporomycetes</taxon>
        <taxon>Peronosporales</taxon>
        <taxon>Peronosporaceae</taxon>
        <taxon>Phytophthora</taxon>
    </lineage>
</organism>
<evidence type="ECO:0000313" key="1">
    <source>
        <dbReference type="EMBL" id="ETO74967.1"/>
    </source>
</evidence>
<reference evidence="1 2" key="1">
    <citation type="submission" date="2013-11" db="EMBL/GenBank/DDBJ databases">
        <title>The Genome Sequence of Phytophthora parasitica P1976.</title>
        <authorList>
            <consortium name="The Broad Institute Genomics Platform"/>
            <person name="Russ C."/>
            <person name="Tyler B."/>
            <person name="Panabieres F."/>
            <person name="Shan W."/>
            <person name="Tripathy S."/>
            <person name="Grunwald N."/>
            <person name="Machado M."/>
            <person name="Johnson C.S."/>
            <person name="Walker B."/>
            <person name="Young S."/>
            <person name="Zeng Q."/>
            <person name="Gargeya S."/>
            <person name="Fitzgerald M."/>
            <person name="Haas B."/>
            <person name="Abouelleil A."/>
            <person name="Allen A.W."/>
            <person name="Alvarado L."/>
            <person name="Arachchi H.M."/>
            <person name="Berlin A.M."/>
            <person name="Chapman S.B."/>
            <person name="Gainer-Dewar J."/>
            <person name="Goldberg J."/>
            <person name="Griggs A."/>
            <person name="Gujja S."/>
            <person name="Hansen M."/>
            <person name="Howarth C."/>
            <person name="Imamovic A."/>
            <person name="Ireland A."/>
            <person name="Larimer J."/>
            <person name="McCowan C."/>
            <person name="Murphy C."/>
            <person name="Pearson M."/>
            <person name="Poon T.W."/>
            <person name="Priest M."/>
            <person name="Roberts A."/>
            <person name="Saif S."/>
            <person name="Shea T."/>
            <person name="Sisk P."/>
            <person name="Sykes S."/>
            <person name="Wortman J."/>
            <person name="Nusbaum C."/>
            <person name="Birren B."/>
        </authorList>
    </citation>
    <scope>NUCLEOTIDE SEQUENCE [LARGE SCALE GENOMIC DNA]</scope>
    <source>
        <strain evidence="1 2">P1976</strain>
    </source>
</reference>
<accession>A0A081A7V6</accession>
<name>A0A081A7V6_PHYNI</name>
<protein>
    <submittedName>
        <fullName evidence="1">Uncharacterized protein</fullName>
    </submittedName>
</protein>
<comment type="caution">
    <text evidence="1">The sequence shown here is derived from an EMBL/GenBank/DDBJ whole genome shotgun (WGS) entry which is preliminary data.</text>
</comment>
<dbReference type="EMBL" id="ANJA01001732">
    <property type="protein sequence ID" value="ETO74967.1"/>
    <property type="molecule type" value="Genomic_DNA"/>
</dbReference>